<evidence type="ECO:0000313" key="2">
    <source>
        <dbReference type="EMBL" id="KAH9828316.1"/>
    </source>
</evidence>
<dbReference type="InterPro" id="IPR009836">
    <property type="entry name" value="GRDP-like"/>
</dbReference>
<dbReference type="AlphaFoldDB" id="A0A9W7ST68"/>
<feature type="compositionally biased region" description="Basic and acidic residues" evidence="1">
    <location>
        <begin position="9"/>
        <end position="21"/>
    </location>
</feature>
<proteinExistence type="predicted"/>
<accession>A0A9W7ST68</accession>
<feature type="compositionally biased region" description="Pro residues" evidence="1">
    <location>
        <begin position="26"/>
        <end position="38"/>
    </location>
</feature>
<organism evidence="2 3">
    <name type="scientific">Teratosphaeria destructans</name>
    <dbReference type="NCBI Taxonomy" id="418781"/>
    <lineage>
        <taxon>Eukaryota</taxon>
        <taxon>Fungi</taxon>
        <taxon>Dikarya</taxon>
        <taxon>Ascomycota</taxon>
        <taxon>Pezizomycotina</taxon>
        <taxon>Dothideomycetes</taxon>
        <taxon>Dothideomycetidae</taxon>
        <taxon>Mycosphaerellales</taxon>
        <taxon>Teratosphaeriaceae</taxon>
        <taxon>Teratosphaeria</taxon>
    </lineage>
</organism>
<reference evidence="2 3" key="2">
    <citation type="journal article" date="2021" name="Curr. Genet.">
        <title>Genetic response to nitrogen starvation in the aggressive Eucalyptus foliar pathogen Teratosphaeria destructans.</title>
        <authorList>
            <person name="Havenga M."/>
            <person name="Wingfield B.D."/>
            <person name="Wingfield M.J."/>
            <person name="Dreyer L.L."/>
            <person name="Roets F."/>
            <person name="Aylward J."/>
        </authorList>
    </citation>
    <scope>NUCLEOTIDE SEQUENCE [LARGE SCALE GENOMIC DNA]</scope>
    <source>
        <strain evidence="2">CMW44962</strain>
    </source>
</reference>
<protein>
    <submittedName>
        <fullName evidence="2">Large-conductance mechanosensitive channel</fullName>
    </submittedName>
</protein>
<dbReference type="OrthoDB" id="2684236at2759"/>
<evidence type="ECO:0000313" key="3">
    <source>
        <dbReference type="Proteomes" id="UP001138500"/>
    </source>
</evidence>
<name>A0A9W7ST68_9PEZI</name>
<dbReference type="Proteomes" id="UP001138500">
    <property type="component" value="Unassembled WGS sequence"/>
</dbReference>
<dbReference type="PANTHER" id="PTHR34365">
    <property type="entry name" value="ENOLASE (DUF1399)"/>
    <property type="match status" value="1"/>
</dbReference>
<comment type="caution">
    <text evidence="2">The sequence shown here is derived from an EMBL/GenBank/DDBJ whole genome shotgun (WGS) entry which is preliminary data.</text>
</comment>
<sequence>MPTRLSRLLSKEKDAEAEHKASRSNSPPPLGYSEPPPGYDAEHTIQPPDVTVGFSNLSLSNKNKDGFPSPNECTAHLKLLECFYRLRQKVGSIDGLYGIHDSVVTKSGVAIDDNASGLLAKLAEKRWAIFVSRAVYRFEAWILALLPQAHMITIRELVAGARSGRLLDRPATAPLQFSKNNMPPVDVLMVWHAYMLNPRAYLEDSIRYGRTSLWHTPFPWSAAASCIDSHAFGYEVGETAKPHFEEMTSLPWHNLDMAGPRVVKCPTCFSDNPAQWTTCHQKAPRVQIADHKVLSAALDDMLCSGSGFCDQDFDLACPSCKTSITHERLKAEKFCADVRKLLNETVPMGGTILGTEGLPGRFNGEVDTSYKHLSQTTNRLISCGLGASVLNQPKLSGKGINESMQGIREMVENFTKDKTYMRKVRDSASPRMIRTEKIGIWRMMSRYWENHSSFALDLVGAVIRQGSFVEKMHNIDWLHSPALPSTMKRLIVKYERFVSIMKDPRSMAVPTLDVDLAWHTHQLDPAGYMAYTVKHTGQFVDHDDKVAETRLNDAFAWTSKTYQKLYKEPYSECPCWYCEAIRESHTSAVSRLFNTTSVSANDQVHSATQDPRKSVHISAHNAVRPTDESNSYQLSAGLKADALEKEYQKACERARKKGKKEPRRDDYYYSDAWGHPVYIPAYSPYVGYVPYAPMYYPVTPGCMALGAGAAGDCCAGTCGGGVAAGSCGGMTGGCGGPGGCGGGGGGGCGGGGGGGCGG</sequence>
<gene>
    <name evidence="2" type="ORF">Tdes44962_MAKER02481</name>
</gene>
<keyword evidence="3" id="KW-1185">Reference proteome</keyword>
<dbReference type="EMBL" id="RIBY02001667">
    <property type="protein sequence ID" value="KAH9828316.1"/>
    <property type="molecule type" value="Genomic_DNA"/>
</dbReference>
<dbReference type="PANTHER" id="PTHR34365:SF7">
    <property type="entry name" value="GLYCINE-RICH DOMAIN-CONTAINING PROTEIN 1"/>
    <property type="match status" value="1"/>
</dbReference>
<feature type="region of interest" description="Disordered" evidence="1">
    <location>
        <begin position="1"/>
        <end position="45"/>
    </location>
</feature>
<dbReference type="Pfam" id="PF07173">
    <property type="entry name" value="GRDP-like"/>
    <property type="match status" value="1"/>
</dbReference>
<reference evidence="2 3" key="1">
    <citation type="journal article" date="2018" name="IMA Fungus">
        <title>IMA Genome-F 10: Nine draft genome sequences of Claviceps purpurea s.lat., including C. arundinis, C. humidiphila, and C. cf. spartinae, pseudomolecules for the pitch canker pathogen Fusarium circinatum, draft genome of Davidsoniella eucalypti, Grosmannia galeiformis, Quambalaria eucalypti, and Teratosphaeria destructans.</title>
        <authorList>
            <person name="Wingfield B.D."/>
            <person name="Liu M."/>
            <person name="Nguyen H.D."/>
            <person name="Lane F.A."/>
            <person name="Morgan S.W."/>
            <person name="De Vos L."/>
            <person name="Wilken P.M."/>
            <person name="Duong T.A."/>
            <person name="Aylward J."/>
            <person name="Coetzee M.P."/>
            <person name="Dadej K."/>
            <person name="De Beer Z.W."/>
            <person name="Findlay W."/>
            <person name="Havenga M."/>
            <person name="Kolarik M."/>
            <person name="Menzies J.G."/>
            <person name="Naidoo K."/>
            <person name="Pochopski O."/>
            <person name="Shoukouhi P."/>
            <person name="Santana Q.C."/>
            <person name="Seifert K.A."/>
            <person name="Soal N."/>
            <person name="Steenkamp E.T."/>
            <person name="Tatham C.T."/>
            <person name="van der Nest M.A."/>
            <person name="Wingfield M.J."/>
        </authorList>
    </citation>
    <scope>NUCLEOTIDE SEQUENCE [LARGE SCALE GENOMIC DNA]</scope>
    <source>
        <strain evidence="2">CMW44962</strain>
    </source>
</reference>
<evidence type="ECO:0000256" key="1">
    <source>
        <dbReference type="SAM" id="MobiDB-lite"/>
    </source>
</evidence>